<dbReference type="RefSeq" id="XP_065458542.1">
    <property type="nucleotide sequence ID" value="XM_065602470.1"/>
</dbReference>
<evidence type="ECO:0000313" key="2">
    <source>
        <dbReference type="Proteomes" id="UP001302367"/>
    </source>
</evidence>
<accession>A0ABZ0NIG9</accession>
<name>A0ABZ0NIG9_CERBT</name>
<proteinExistence type="predicted"/>
<sequence length="370" mass="41456">MRCLGIPIDHRLRGLSQTTNEQKPMQETASEHIRILSKFGHSLSRHENGDCLPAHELDFGLELARPECTGGLVIVLDHPSPSQTYTPGYVAEEARCKTLAAIKDLVSNATSGLMDTDAITILDSMPFITEYYNGSPLHVEAQHTFLRALEAKRPDVVLSCFRTKTNINLLKRLQGQGIGKDNDPVRLTFPGSGHEFQRISAFHPSYAVNRKSFDAKFRRLLMLHFYQAVAVCWGTWEHRPWMAQLRVDCAKQVLLYKASPSTLCDKLATLVNALHDFEASLKAAQYSRHDRSTQAYNVPTMIHHSELSSRACEISLLLRDGSVQKILGGRLSDVVRIILHNSLHCLDIKSLDTNFDVGTVGYCDHLQLVN</sequence>
<protein>
    <submittedName>
        <fullName evidence="1">Uncharacterized protein</fullName>
    </submittedName>
</protein>
<dbReference type="EMBL" id="CP134185">
    <property type="protein sequence ID" value="WPA99298.1"/>
    <property type="molecule type" value="Genomic_DNA"/>
</dbReference>
<keyword evidence="2" id="KW-1185">Reference proteome</keyword>
<dbReference type="Proteomes" id="UP001302367">
    <property type="component" value="Chromosome 2"/>
</dbReference>
<gene>
    <name evidence="1" type="ORF">RHO25_003915</name>
</gene>
<evidence type="ECO:0000313" key="1">
    <source>
        <dbReference type="EMBL" id="WPA99298.1"/>
    </source>
</evidence>
<reference evidence="1 2" key="1">
    <citation type="submission" date="2023-09" db="EMBL/GenBank/DDBJ databases">
        <title>Complete-Gapless Cercospora beticola genome.</title>
        <authorList>
            <person name="Wyatt N.A."/>
            <person name="Spanner R.E."/>
            <person name="Bolton M.D."/>
        </authorList>
    </citation>
    <scope>NUCLEOTIDE SEQUENCE [LARGE SCALE GENOMIC DNA]</scope>
    <source>
        <strain evidence="1">Cb09-40</strain>
    </source>
</reference>
<organism evidence="1 2">
    <name type="scientific">Cercospora beticola</name>
    <name type="common">Sugarbeet leaf spot fungus</name>
    <dbReference type="NCBI Taxonomy" id="122368"/>
    <lineage>
        <taxon>Eukaryota</taxon>
        <taxon>Fungi</taxon>
        <taxon>Dikarya</taxon>
        <taxon>Ascomycota</taxon>
        <taxon>Pezizomycotina</taxon>
        <taxon>Dothideomycetes</taxon>
        <taxon>Dothideomycetidae</taxon>
        <taxon>Mycosphaerellales</taxon>
        <taxon>Mycosphaerellaceae</taxon>
        <taxon>Cercospora</taxon>
    </lineage>
</organism>
<dbReference type="GeneID" id="90644020"/>